<evidence type="ECO:0000313" key="1">
    <source>
        <dbReference type="EMBL" id="CAL1415036.1"/>
    </source>
</evidence>
<dbReference type="EMBL" id="OZ034822">
    <property type="protein sequence ID" value="CAL1415036.1"/>
    <property type="molecule type" value="Genomic_DNA"/>
</dbReference>
<protein>
    <submittedName>
        <fullName evidence="1">Uncharacterized protein</fullName>
    </submittedName>
</protein>
<sequence>MLVTTKAKTGNPAAIRIKKSMAVMWSRRSHRIPQQAPRKPSAARNRSHWVVRERWWGREEMMMARERRREMKFRPPRRYCLCWPWFCLDGGKMWES</sequence>
<reference evidence="1 2" key="1">
    <citation type="submission" date="2024-04" db="EMBL/GenBank/DDBJ databases">
        <authorList>
            <person name="Fracassetti M."/>
        </authorList>
    </citation>
    <scope>NUCLEOTIDE SEQUENCE [LARGE SCALE GENOMIC DNA]</scope>
</reference>
<organism evidence="1 2">
    <name type="scientific">Linum trigynum</name>
    <dbReference type="NCBI Taxonomy" id="586398"/>
    <lineage>
        <taxon>Eukaryota</taxon>
        <taxon>Viridiplantae</taxon>
        <taxon>Streptophyta</taxon>
        <taxon>Embryophyta</taxon>
        <taxon>Tracheophyta</taxon>
        <taxon>Spermatophyta</taxon>
        <taxon>Magnoliopsida</taxon>
        <taxon>eudicotyledons</taxon>
        <taxon>Gunneridae</taxon>
        <taxon>Pentapetalae</taxon>
        <taxon>rosids</taxon>
        <taxon>fabids</taxon>
        <taxon>Malpighiales</taxon>
        <taxon>Linaceae</taxon>
        <taxon>Linum</taxon>
    </lineage>
</organism>
<name>A0AAV2GX49_9ROSI</name>
<keyword evidence="2" id="KW-1185">Reference proteome</keyword>
<evidence type="ECO:0000313" key="2">
    <source>
        <dbReference type="Proteomes" id="UP001497516"/>
    </source>
</evidence>
<accession>A0AAV2GX49</accession>
<proteinExistence type="predicted"/>
<dbReference type="Proteomes" id="UP001497516">
    <property type="component" value="Chromosome 9"/>
</dbReference>
<gene>
    <name evidence="1" type="ORF">LTRI10_LOCUS54163</name>
</gene>
<dbReference type="AlphaFoldDB" id="A0AAV2GX49"/>